<dbReference type="PIRSF" id="PIRSF003128">
    <property type="entry name" value="RecN"/>
    <property type="match status" value="1"/>
</dbReference>
<dbReference type="PANTHER" id="PTHR11059:SF0">
    <property type="entry name" value="DNA REPAIR PROTEIN RECN"/>
    <property type="match status" value="1"/>
</dbReference>
<dbReference type="SUPFAM" id="SSF52540">
    <property type="entry name" value="P-loop containing nucleoside triphosphate hydrolases"/>
    <property type="match status" value="1"/>
</dbReference>
<comment type="caution">
    <text evidence="11">The sequence shown here is derived from an EMBL/GenBank/DDBJ whole genome shotgun (WGS) entry which is preliminary data.</text>
</comment>
<dbReference type="CDD" id="cd03241">
    <property type="entry name" value="ABC_RecN"/>
    <property type="match status" value="2"/>
</dbReference>
<proteinExistence type="inferred from homology"/>
<evidence type="ECO:0000256" key="8">
    <source>
        <dbReference type="ARBA" id="ARBA00033408"/>
    </source>
</evidence>
<evidence type="ECO:0000256" key="7">
    <source>
        <dbReference type="ARBA" id="ARBA00023204"/>
    </source>
</evidence>
<keyword evidence="12" id="KW-1185">Reference proteome</keyword>
<dbReference type="PANTHER" id="PTHR11059">
    <property type="entry name" value="DNA REPAIR PROTEIN RECN"/>
    <property type="match status" value="1"/>
</dbReference>
<dbReference type="InterPro" id="IPR027417">
    <property type="entry name" value="P-loop_NTPase"/>
</dbReference>
<comment type="function">
    <text evidence="1 9">May be involved in recombinational repair of damaged DNA.</text>
</comment>
<evidence type="ECO:0000256" key="2">
    <source>
        <dbReference type="ARBA" id="ARBA00009441"/>
    </source>
</evidence>
<comment type="similarity">
    <text evidence="2 9">Belongs to the RecN family.</text>
</comment>
<keyword evidence="5 9" id="KW-0227">DNA damage</keyword>
<dbReference type="Proteomes" id="UP000621540">
    <property type="component" value="Unassembled WGS sequence"/>
</dbReference>
<dbReference type="InterPro" id="IPR004604">
    <property type="entry name" value="DNA_recomb/repair_RecN"/>
</dbReference>
<name>A0ABR7I8T2_9FIRM</name>
<evidence type="ECO:0000256" key="5">
    <source>
        <dbReference type="ARBA" id="ARBA00022763"/>
    </source>
</evidence>
<feature type="domain" description="RecF/RecN/SMC N-terminal" evidence="10">
    <location>
        <begin position="2"/>
        <end position="504"/>
    </location>
</feature>
<dbReference type="EMBL" id="JACOQH010000002">
    <property type="protein sequence ID" value="MBC5753348.1"/>
    <property type="molecule type" value="Genomic_DNA"/>
</dbReference>
<evidence type="ECO:0000256" key="3">
    <source>
        <dbReference type="ARBA" id="ARBA00021315"/>
    </source>
</evidence>
<evidence type="ECO:0000256" key="6">
    <source>
        <dbReference type="ARBA" id="ARBA00022840"/>
    </source>
</evidence>
<evidence type="ECO:0000259" key="10">
    <source>
        <dbReference type="Pfam" id="PF02463"/>
    </source>
</evidence>
<evidence type="ECO:0000313" key="11">
    <source>
        <dbReference type="EMBL" id="MBC5753348.1"/>
    </source>
</evidence>
<evidence type="ECO:0000313" key="12">
    <source>
        <dbReference type="Proteomes" id="UP000621540"/>
    </source>
</evidence>
<keyword evidence="6" id="KW-0067">ATP-binding</keyword>
<evidence type="ECO:0000256" key="4">
    <source>
        <dbReference type="ARBA" id="ARBA00022741"/>
    </source>
</evidence>
<gene>
    <name evidence="11" type="primary">recN</name>
    <name evidence="11" type="ORF">H8Z76_04760</name>
</gene>
<dbReference type="NCBIfam" id="TIGR00634">
    <property type="entry name" value="recN"/>
    <property type="match status" value="1"/>
</dbReference>
<accession>A0ABR7I8T2</accession>
<dbReference type="Gene3D" id="3.40.50.300">
    <property type="entry name" value="P-loop containing nucleotide triphosphate hydrolases"/>
    <property type="match status" value="2"/>
</dbReference>
<evidence type="ECO:0000256" key="1">
    <source>
        <dbReference type="ARBA" id="ARBA00003618"/>
    </source>
</evidence>
<dbReference type="Pfam" id="PF02463">
    <property type="entry name" value="SMC_N"/>
    <property type="match status" value="1"/>
</dbReference>
<dbReference type="RefSeq" id="WP_186981801.1">
    <property type="nucleotide sequence ID" value="NZ_JACOQH010000002.1"/>
</dbReference>
<dbReference type="InterPro" id="IPR003395">
    <property type="entry name" value="RecF/RecN/SMC_N"/>
</dbReference>
<reference evidence="11 12" key="1">
    <citation type="submission" date="2020-08" db="EMBL/GenBank/DDBJ databases">
        <title>Genome public.</title>
        <authorList>
            <person name="Liu C."/>
            <person name="Sun Q."/>
        </authorList>
    </citation>
    <scope>NUCLEOTIDE SEQUENCE [LARGE SCALE GENOMIC DNA]</scope>
    <source>
        <strain evidence="11 12">BX0805</strain>
    </source>
</reference>
<keyword evidence="4" id="KW-0547">Nucleotide-binding</keyword>
<keyword evidence="7 9" id="KW-0234">DNA repair</keyword>
<evidence type="ECO:0000256" key="9">
    <source>
        <dbReference type="PIRNR" id="PIRNR003128"/>
    </source>
</evidence>
<protein>
    <recommendedName>
        <fullName evidence="3 9">DNA repair protein RecN</fullName>
    </recommendedName>
    <alternativeName>
        <fullName evidence="8 9">Recombination protein N</fullName>
    </alternativeName>
</protein>
<sequence length="558" mass="62559">MLRSLHVKNLALIDEAEVEFGEGLNILSGETGAGKSIIIGSINLALGGKVQKEMLRENADAALVELIFEVKEENIKAALAAMDVSVEDDMLIMSRKITGGRSVARINGETVPASKVKEAAALLIDIHGQHEHQSLLSKKKHLEILDDYAKTELQLPKETLKKDYRTYRAIEEELEQNSMDEEQRLRELSFLEYEWQEIDEADLTAGEDETLESEYKKFANGKKIVEALSHAYEYTKGGADGASDLISRSLRELSAVSDFDRTVQGFSEELLEIDNLLSDFNREISDYLQEADFDEEHFFETEKRLDLINHLKSKYGDSVEQILEGQKKREEKIEQLKDHDAYVAKLRAEQKKAQEVFQADCAKVSKIRKKYAKKLTEEVQKALIDLNFLDVRFTMEFKEAENPNANGMDDAEFLISTNPGEPLKPLSKVASGGELSRIMLAMKAVLAKNDSIGTLIFDEIDAGISGRTAQMVSEKMNVIGKSHQVICITHLPQIAAMADVHFLIEKSVVGENTVSRIRPLEKEESVVELARMIGGVAITDTVLKSAREMKELALHEKK</sequence>
<organism evidence="11 12">
    <name type="scientific">Roseburia yibonii</name>
    <dbReference type="NCBI Taxonomy" id="2763063"/>
    <lineage>
        <taxon>Bacteria</taxon>
        <taxon>Bacillati</taxon>
        <taxon>Bacillota</taxon>
        <taxon>Clostridia</taxon>
        <taxon>Lachnospirales</taxon>
        <taxon>Lachnospiraceae</taxon>
        <taxon>Roseburia</taxon>
    </lineage>
</organism>